<gene>
    <name evidence="1" type="ORF">GRI40_03755</name>
</gene>
<dbReference type="EMBL" id="WTZA01000001">
    <property type="protein sequence ID" value="MXO74339.1"/>
    <property type="molecule type" value="Genomic_DNA"/>
</dbReference>
<dbReference type="Proteomes" id="UP000439522">
    <property type="component" value="Unassembled WGS sequence"/>
</dbReference>
<keyword evidence="2" id="KW-1185">Reference proteome</keyword>
<name>A0A6I4T9Y4_9SPHN</name>
<accession>A0A6I4T9Y4</accession>
<dbReference type="RefSeq" id="WP_160610103.1">
    <property type="nucleotide sequence ID" value="NZ_WTZA01000001.1"/>
</dbReference>
<dbReference type="GO" id="GO:0006744">
    <property type="term" value="P:ubiquinone biosynthetic process"/>
    <property type="evidence" value="ECO:0007669"/>
    <property type="project" value="InterPro"/>
</dbReference>
<evidence type="ECO:0000313" key="1">
    <source>
        <dbReference type="EMBL" id="MXO74339.1"/>
    </source>
</evidence>
<organism evidence="1 2">
    <name type="scientific">Tsuneonella aeria</name>
    <dbReference type="NCBI Taxonomy" id="1837929"/>
    <lineage>
        <taxon>Bacteria</taxon>
        <taxon>Pseudomonadati</taxon>
        <taxon>Pseudomonadota</taxon>
        <taxon>Alphaproteobacteria</taxon>
        <taxon>Sphingomonadales</taxon>
        <taxon>Erythrobacteraceae</taxon>
        <taxon>Tsuneonella</taxon>
    </lineage>
</organism>
<evidence type="ECO:0000313" key="2">
    <source>
        <dbReference type="Proteomes" id="UP000439522"/>
    </source>
</evidence>
<dbReference type="OrthoDB" id="9775927at2"/>
<dbReference type="InterPro" id="IPR007715">
    <property type="entry name" value="Coq4"/>
</dbReference>
<evidence type="ECO:0008006" key="3">
    <source>
        <dbReference type="Google" id="ProtNLM"/>
    </source>
</evidence>
<proteinExistence type="predicted"/>
<protein>
    <recommendedName>
        <fullName evidence="3">Ubiquinone biosynthesis protein</fullName>
    </recommendedName>
</protein>
<reference evidence="1 2" key="1">
    <citation type="submission" date="2019-12" db="EMBL/GenBank/DDBJ databases">
        <title>Genomic-based taxomic classification of the family Erythrobacteraceae.</title>
        <authorList>
            <person name="Xu L."/>
        </authorList>
    </citation>
    <scope>NUCLEOTIDE SEQUENCE [LARGE SCALE GENOMIC DNA]</scope>
    <source>
        <strain evidence="1 2">100921-2</strain>
    </source>
</reference>
<dbReference type="AlphaFoldDB" id="A0A6I4T9Y4"/>
<comment type="caution">
    <text evidence="1">The sequence shown here is derived from an EMBL/GenBank/DDBJ whole genome shotgun (WGS) entry which is preliminary data.</text>
</comment>
<dbReference type="Pfam" id="PF05019">
    <property type="entry name" value="Coq4"/>
    <property type="match status" value="1"/>
</dbReference>
<sequence>MQSEAIVGEGERQYFNGAIRKVETSSSVLVSSSKYLNSAELRSLVAQEMLRRNGPDLPNTAYIPEVAQILHMLEDHADIIRLFEEEKARLPLFREWLEKRNLADFTKAEVEGCAPGTLGAMLYDFMVNSGYELDVFFREVQVVNDFTFYLRQTALTHDIEHMVTGFGPNHGGEIALLNANLHSKSLYFRPELAAFFNRIQCYLKAKTIMKDSLHYPEALALNLEAEFRGAEQGRNWAYPIMLADWRSLVDTPITEIRRMLNITPVPPAGEWEDTNRLCMDLPADNDDIALEAAE</sequence>